<dbReference type="InterPro" id="IPR036907">
    <property type="entry name" value="5'-Nucleotdase_C_sf"/>
</dbReference>
<dbReference type="GO" id="GO:0009166">
    <property type="term" value="P:nucleotide catabolic process"/>
    <property type="evidence" value="ECO:0007669"/>
    <property type="project" value="InterPro"/>
</dbReference>
<dbReference type="PRINTS" id="PR01607">
    <property type="entry name" value="APYRASEFAMLY"/>
</dbReference>
<dbReference type="InterPro" id="IPR006179">
    <property type="entry name" value="5_nucleotidase/apyrase"/>
</dbReference>
<dbReference type="Pfam" id="PF02872">
    <property type="entry name" value="5_nucleotid_C"/>
    <property type="match status" value="1"/>
</dbReference>
<dbReference type="KEGG" id="mur:EQY75_07445"/>
<sequence>MKHFVLFITFLYLSSCTDRSSHLQSITGKQLSIDSSIAVDDSVEAYLKPYRDRVNAVLDSTLAFAPRNIDKRDGKLNSSQGNLMADIILTQAAPIFKSRTGEDVDLALMNYGGIRNVISAGPVTARTAYEVMPFENYIVVLQISGSVVREMVNYLVSSDRPQPMSGLQIVLNGEGRLQEVTIQGVPLDEEKTYNLATINYLLEGGGNADFLINNTGVTDLNYLLRNAMIDYFKSVDTLRASVDNRFIQLKNP</sequence>
<name>A0A411E9I0_9FLAO</name>
<evidence type="ECO:0000313" key="2">
    <source>
        <dbReference type="EMBL" id="QBA64376.1"/>
    </source>
</evidence>
<proteinExistence type="predicted"/>
<dbReference type="InterPro" id="IPR008334">
    <property type="entry name" value="5'-Nucleotdase_C"/>
</dbReference>
<dbReference type="RefSeq" id="WP_129604451.1">
    <property type="nucleotide sequence ID" value="NZ_CP035544.1"/>
</dbReference>
<evidence type="ECO:0000313" key="3">
    <source>
        <dbReference type="Proteomes" id="UP000290889"/>
    </source>
</evidence>
<reference evidence="2 3" key="1">
    <citation type="submission" date="2019-01" db="EMBL/GenBank/DDBJ databases">
        <title>Muriicola soli sp. nov., isolated from soil.</title>
        <authorList>
            <person name="Kang H.J."/>
            <person name="Kim S.B."/>
        </authorList>
    </citation>
    <scope>NUCLEOTIDE SEQUENCE [LARGE SCALE GENOMIC DNA]</scope>
    <source>
        <strain evidence="2 3">MMS17-SY002</strain>
    </source>
</reference>
<dbReference type="Gene3D" id="3.90.780.10">
    <property type="entry name" value="5'-Nucleotidase, C-terminal domain"/>
    <property type="match status" value="1"/>
</dbReference>
<dbReference type="EMBL" id="CP035544">
    <property type="protein sequence ID" value="QBA64376.1"/>
    <property type="molecule type" value="Genomic_DNA"/>
</dbReference>
<feature type="domain" description="5'-Nucleotidase C-terminal" evidence="1">
    <location>
        <begin position="75"/>
        <end position="208"/>
    </location>
</feature>
<dbReference type="GO" id="GO:0016787">
    <property type="term" value="F:hydrolase activity"/>
    <property type="evidence" value="ECO:0007669"/>
    <property type="project" value="InterPro"/>
</dbReference>
<keyword evidence="3" id="KW-1185">Reference proteome</keyword>
<dbReference type="OrthoDB" id="4762412at2"/>
<gene>
    <name evidence="2" type="ORF">EQY75_07445</name>
</gene>
<dbReference type="Proteomes" id="UP000290889">
    <property type="component" value="Chromosome"/>
</dbReference>
<dbReference type="AlphaFoldDB" id="A0A411E9I0"/>
<accession>A0A411E9I0</accession>
<dbReference type="SUPFAM" id="SSF55816">
    <property type="entry name" value="5'-nucleotidase (syn. UDP-sugar hydrolase), C-terminal domain"/>
    <property type="match status" value="1"/>
</dbReference>
<evidence type="ECO:0000259" key="1">
    <source>
        <dbReference type="Pfam" id="PF02872"/>
    </source>
</evidence>
<protein>
    <recommendedName>
        <fullName evidence="1">5'-Nucleotidase C-terminal domain-containing protein</fullName>
    </recommendedName>
</protein>
<organism evidence="2 3">
    <name type="scientific">Muriicola soli</name>
    <dbReference type="NCBI Taxonomy" id="2507538"/>
    <lineage>
        <taxon>Bacteria</taxon>
        <taxon>Pseudomonadati</taxon>
        <taxon>Bacteroidota</taxon>
        <taxon>Flavobacteriia</taxon>
        <taxon>Flavobacteriales</taxon>
        <taxon>Flavobacteriaceae</taxon>
        <taxon>Muriicola</taxon>
    </lineage>
</organism>
<dbReference type="PANTHER" id="PTHR11575">
    <property type="entry name" value="5'-NUCLEOTIDASE-RELATED"/>
    <property type="match status" value="1"/>
</dbReference>
<dbReference type="PANTHER" id="PTHR11575:SF24">
    <property type="entry name" value="5'-NUCLEOTIDASE"/>
    <property type="match status" value="1"/>
</dbReference>